<name>A0ABT8R8D8_9BACT</name>
<evidence type="ECO:0000313" key="2">
    <source>
        <dbReference type="Proteomes" id="UP001168528"/>
    </source>
</evidence>
<reference evidence="1" key="1">
    <citation type="submission" date="2023-07" db="EMBL/GenBank/DDBJ databases">
        <title>The genome sequence of Rhodocytophaga aerolata KACC 12507.</title>
        <authorList>
            <person name="Zhang X."/>
        </authorList>
    </citation>
    <scope>NUCLEOTIDE SEQUENCE</scope>
    <source>
        <strain evidence="1">KACC 12507</strain>
    </source>
</reference>
<protein>
    <submittedName>
        <fullName evidence="1">DUF1572 family protein</fullName>
    </submittedName>
</protein>
<gene>
    <name evidence="1" type="ORF">Q0590_18960</name>
</gene>
<dbReference type="Proteomes" id="UP001168528">
    <property type="component" value="Unassembled WGS sequence"/>
</dbReference>
<dbReference type="Pfam" id="PF07609">
    <property type="entry name" value="DUF1572"/>
    <property type="match status" value="1"/>
</dbReference>
<accession>A0ABT8R8D8</accession>
<evidence type="ECO:0000313" key="1">
    <source>
        <dbReference type="EMBL" id="MDO1448364.1"/>
    </source>
</evidence>
<sequence>MVEELYTLYKRDLQRLHKEISLFSQEEHLWQISGQVPNAAGNLSLHLVGNLSTYIGKNIGNTPYIRDREAEFTSKNIPKQALLHQIEITQHLVLTTLQQMQAVELSQQYPENVLGFEMTTGFFLMHLLAHLSYHLGQINYLRRILE</sequence>
<dbReference type="RefSeq" id="WP_302039166.1">
    <property type="nucleotide sequence ID" value="NZ_JAUKPO010000011.1"/>
</dbReference>
<dbReference type="InterPro" id="IPR011466">
    <property type="entry name" value="DUF1572"/>
</dbReference>
<proteinExistence type="predicted"/>
<comment type="caution">
    <text evidence="1">The sequence shown here is derived from an EMBL/GenBank/DDBJ whole genome shotgun (WGS) entry which is preliminary data.</text>
</comment>
<dbReference type="SUPFAM" id="SSF109854">
    <property type="entry name" value="DinB/YfiT-like putative metalloenzymes"/>
    <property type="match status" value="1"/>
</dbReference>
<organism evidence="1 2">
    <name type="scientific">Rhodocytophaga aerolata</name>
    <dbReference type="NCBI Taxonomy" id="455078"/>
    <lineage>
        <taxon>Bacteria</taxon>
        <taxon>Pseudomonadati</taxon>
        <taxon>Bacteroidota</taxon>
        <taxon>Cytophagia</taxon>
        <taxon>Cytophagales</taxon>
        <taxon>Rhodocytophagaceae</taxon>
        <taxon>Rhodocytophaga</taxon>
    </lineage>
</organism>
<dbReference type="Gene3D" id="1.20.120.450">
    <property type="entry name" value="dinb family like domain"/>
    <property type="match status" value="1"/>
</dbReference>
<keyword evidence="2" id="KW-1185">Reference proteome</keyword>
<dbReference type="EMBL" id="JAUKPO010000011">
    <property type="protein sequence ID" value="MDO1448364.1"/>
    <property type="molecule type" value="Genomic_DNA"/>
</dbReference>
<dbReference type="InterPro" id="IPR034660">
    <property type="entry name" value="DinB/YfiT-like"/>
</dbReference>